<dbReference type="InterPro" id="IPR050697">
    <property type="entry name" value="Adenylyl/Guanylyl_Cyclase_3/4"/>
</dbReference>
<dbReference type="GO" id="GO:0035556">
    <property type="term" value="P:intracellular signal transduction"/>
    <property type="evidence" value="ECO:0007669"/>
    <property type="project" value="InterPro"/>
</dbReference>
<accession>A0A6F8VBN7</accession>
<dbReference type="Pfam" id="PF05226">
    <property type="entry name" value="CHASE2"/>
    <property type="match status" value="1"/>
</dbReference>
<dbReference type="PANTHER" id="PTHR43081">
    <property type="entry name" value="ADENYLATE CYCLASE, TERMINAL-DIFFERENTIATION SPECIFIC-RELATED"/>
    <property type="match status" value="1"/>
</dbReference>
<proteinExistence type="predicted"/>
<dbReference type="GO" id="GO:0004016">
    <property type="term" value="F:adenylate cyclase activity"/>
    <property type="evidence" value="ECO:0007669"/>
    <property type="project" value="UniProtKB-ARBA"/>
</dbReference>
<dbReference type="Proteomes" id="UP000502260">
    <property type="component" value="Chromosome"/>
</dbReference>
<evidence type="ECO:0000313" key="4">
    <source>
        <dbReference type="Proteomes" id="UP000502260"/>
    </source>
</evidence>
<feature type="transmembrane region" description="Helical" evidence="1">
    <location>
        <begin position="306"/>
        <end position="326"/>
    </location>
</feature>
<dbReference type="CDD" id="cd07302">
    <property type="entry name" value="CHD"/>
    <property type="match status" value="1"/>
</dbReference>
<dbReference type="GO" id="GO:0009190">
    <property type="term" value="P:cyclic nucleotide biosynthetic process"/>
    <property type="evidence" value="ECO:0007669"/>
    <property type="project" value="InterPro"/>
</dbReference>
<organism evidence="3 4">
    <name type="scientific">Sulfurimicrobium lacus</name>
    <dbReference type="NCBI Taxonomy" id="2715678"/>
    <lineage>
        <taxon>Bacteria</taxon>
        <taxon>Pseudomonadati</taxon>
        <taxon>Pseudomonadota</taxon>
        <taxon>Betaproteobacteria</taxon>
        <taxon>Nitrosomonadales</taxon>
        <taxon>Sulfuricellaceae</taxon>
        <taxon>Sulfurimicrobium</taxon>
    </lineage>
</organism>
<dbReference type="AlphaFoldDB" id="A0A6F8VBN7"/>
<evidence type="ECO:0000256" key="1">
    <source>
        <dbReference type="SAM" id="Phobius"/>
    </source>
</evidence>
<dbReference type="InterPro" id="IPR001054">
    <property type="entry name" value="A/G_cyclase"/>
</dbReference>
<feature type="domain" description="Guanylate cyclase" evidence="2">
    <location>
        <begin position="398"/>
        <end position="530"/>
    </location>
</feature>
<dbReference type="KEGG" id="slac:SKTS_14130"/>
<dbReference type="InterPro" id="IPR029787">
    <property type="entry name" value="Nucleotide_cyclase"/>
</dbReference>
<sequence>MWSAVAVVFLGLALQFVSFTRFLDFKLLDAQFSLMRTYWPNTFPHDVAVVGIDEETMRRLPEPIALWHPHLGRFLEAMASANVRAVGLDIALPESSYDFIVPGSDMALLKGLLAMRRGTPLVLGVTVAADGKPRHIYPPYLALAGEGGAGYLLWPVDADQTVRRFDERQGVSGTAVPTLAGQMARRLGANPQPGLVDYALGSRFNYVPLWRVLDWQASGNAQALHNAFAGRPVLLGSVLPFEDRHKQPVNLAGWEDNGGVAPGVLIHAQALRTLLGPGSIKTVPMPVVLLLALTGAMLLWLAGRRIAVGAALVGAMLAIMLVVATWGLANNWYLPAAGPMLAVVLGFSLRVGTEAWREMAERRLLRRAFSGYVSPHVLREILEGHLADSLGGSRRHVCVLFADIRDFTTLSEALSAEEVIGLLNRYFAYMTAAIHQQEGTVDKFIGDGIMAFFGAPNTVEHPSRRAFAAALDMLEKLKMLNAELAAEGQATIRIGIGLHVGEAVVGHAGSAERHEYTAVGDVVNVSSRIEDLTKPTGYALVCSAAVMDELENSEGFISLGEQPLKGHTPRAVFGWKASRNKEAT</sequence>
<dbReference type="EMBL" id="AP022853">
    <property type="protein sequence ID" value="BCB26527.1"/>
    <property type="molecule type" value="Genomic_DNA"/>
</dbReference>
<dbReference type="InterPro" id="IPR007890">
    <property type="entry name" value="CHASE2"/>
</dbReference>
<keyword evidence="1" id="KW-0812">Transmembrane</keyword>
<keyword evidence="4" id="KW-1185">Reference proteome</keyword>
<dbReference type="Pfam" id="PF00211">
    <property type="entry name" value="Guanylate_cyc"/>
    <property type="match status" value="1"/>
</dbReference>
<dbReference type="SMART" id="SM00044">
    <property type="entry name" value="CYCc"/>
    <property type="match status" value="1"/>
</dbReference>
<evidence type="ECO:0000259" key="2">
    <source>
        <dbReference type="PROSITE" id="PS50125"/>
    </source>
</evidence>
<feature type="transmembrane region" description="Helical" evidence="1">
    <location>
        <begin position="332"/>
        <end position="353"/>
    </location>
</feature>
<dbReference type="PANTHER" id="PTHR43081:SF1">
    <property type="entry name" value="ADENYLATE CYCLASE, TERMINAL-DIFFERENTIATION SPECIFIC"/>
    <property type="match status" value="1"/>
</dbReference>
<evidence type="ECO:0000313" key="3">
    <source>
        <dbReference type="EMBL" id="BCB26527.1"/>
    </source>
</evidence>
<dbReference type="SUPFAM" id="SSF55073">
    <property type="entry name" value="Nucleotide cyclase"/>
    <property type="match status" value="1"/>
</dbReference>
<keyword evidence="1" id="KW-1133">Transmembrane helix</keyword>
<name>A0A6F8VBN7_9PROT</name>
<protein>
    <submittedName>
        <fullName evidence="3">Adenylate/guanylate cyclase domain-containing protein</fullName>
    </submittedName>
</protein>
<dbReference type="SMART" id="SM01080">
    <property type="entry name" value="CHASE2"/>
    <property type="match status" value="1"/>
</dbReference>
<dbReference type="Gene3D" id="3.30.70.1230">
    <property type="entry name" value="Nucleotide cyclase"/>
    <property type="match status" value="1"/>
</dbReference>
<reference evidence="4" key="1">
    <citation type="submission" date="2020-03" db="EMBL/GenBank/DDBJ databases">
        <title>Complete genome sequence of sulfur-oxidizing bacterium skT11.</title>
        <authorList>
            <person name="Kanda M."/>
            <person name="Kojima H."/>
            <person name="Fukui M."/>
        </authorList>
    </citation>
    <scope>NUCLEOTIDE SEQUENCE [LARGE SCALE GENOMIC DNA]</scope>
    <source>
        <strain evidence="4">skT11</strain>
    </source>
</reference>
<feature type="transmembrane region" description="Helical" evidence="1">
    <location>
        <begin position="283"/>
        <end position="301"/>
    </location>
</feature>
<dbReference type="PROSITE" id="PS50125">
    <property type="entry name" value="GUANYLATE_CYCLASE_2"/>
    <property type="match status" value="1"/>
</dbReference>
<keyword evidence="1" id="KW-0472">Membrane</keyword>
<gene>
    <name evidence="3" type="ORF">SKTS_14130</name>
</gene>